<protein>
    <submittedName>
        <fullName evidence="1">Uncharacterized protein</fullName>
    </submittedName>
</protein>
<evidence type="ECO:0000313" key="1">
    <source>
        <dbReference type="EMBL" id="KAJ7413223.1"/>
    </source>
</evidence>
<sequence>MIVSKRSWADACGRREGSVEEERPVPLCHHLCHALCHPACHHLCQPHATLPGTLPATFRATLHDILTAKSSGGDGCEHSVDEATAEEEIDTGNRGLMIEFIEGKGSDLKLLAEESGTGVRTKGNDCSSEGRAV</sequence>
<dbReference type="EMBL" id="WHWB01034150">
    <property type="protein sequence ID" value="KAJ7413223.1"/>
    <property type="molecule type" value="Genomic_DNA"/>
</dbReference>
<dbReference type="Proteomes" id="UP001145742">
    <property type="component" value="Unassembled WGS sequence"/>
</dbReference>
<reference evidence="1" key="1">
    <citation type="submission" date="2019-10" db="EMBL/GenBank/DDBJ databases">
        <authorList>
            <person name="Soares A.E.R."/>
            <person name="Aleixo A."/>
            <person name="Schneider P."/>
            <person name="Miyaki C.Y."/>
            <person name="Schneider M.P."/>
            <person name="Mello C."/>
            <person name="Vasconcelos A.T.R."/>
        </authorList>
    </citation>
    <scope>NUCLEOTIDE SEQUENCE</scope>
    <source>
        <tissue evidence="1">Muscle</tissue>
    </source>
</reference>
<proteinExistence type="predicted"/>
<accession>A0ABQ9D700</accession>
<keyword evidence="2" id="KW-1185">Reference proteome</keyword>
<gene>
    <name evidence="1" type="ORF">WISP_91428</name>
</gene>
<comment type="caution">
    <text evidence="1">The sequence shown here is derived from an EMBL/GenBank/DDBJ whole genome shotgun (WGS) entry which is preliminary data.</text>
</comment>
<name>A0ABQ9D700_9PASS</name>
<evidence type="ECO:0000313" key="2">
    <source>
        <dbReference type="Proteomes" id="UP001145742"/>
    </source>
</evidence>
<organism evidence="1 2">
    <name type="scientific">Willisornis vidua</name>
    <name type="common">Xingu scale-backed antbird</name>
    <dbReference type="NCBI Taxonomy" id="1566151"/>
    <lineage>
        <taxon>Eukaryota</taxon>
        <taxon>Metazoa</taxon>
        <taxon>Chordata</taxon>
        <taxon>Craniata</taxon>
        <taxon>Vertebrata</taxon>
        <taxon>Euteleostomi</taxon>
        <taxon>Archelosauria</taxon>
        <taxon>Archosauria</taxon>
        <taxon>Dinosauria</taxon>
        <taxon>Saurischia</taxon>
        <taxon>Theropoda</taxon>
        <taxon>Coelurosauria</taxon>
        <taxon>Aves</taxon>
        <taxon>Neognathae</taxon>
        <taxon>Neoaves</taxon>
        <taxon>Telluraves</taxon>
        <taxon>Australaves</taxon>
        <taxon>Passeriformes</taxon>
        <taxon>Thamnophilidae</taxon>
        <taxon>Willisornis</taxon>
    </lineage>
</organism>